<keyword evidence="3" id="KW-1185">Reference proteome</keyword>
<proteinExistence type="predicted"/>
<evidence type="ECO:0000256" key="1">
    <source>
        <dbReference type="SAM" id="MobiDB-lite"/>
    </source>
</evidence>
<comment type="caution">
    <text evidence="2">The sequence shown here is derived from an EMBL/GenBank/DDBJ whole genome shotgun (WGS) entry which is preliminary data.</text>
</comment>
<accession>A0ABU9ZDN7</accession>
<protein>
    <submittedName>
        <fullName evidence="2">Uncharacterized protein</fullName>
    </submittedName>
</protein>
<gene>
    <name evidence="2" type="ORF">PUR21_15685</name>
</gene>
<reference evidence="2 3" key="1">
    <citation type="journal article" date="2023" name="PLoS ONE">
        <title>Complete genome assembly of Hawai'i environmental nontuberculous mycobacteria reveals unexpected co-isolation with methylobacteria.</title>
        <authorList>
            <person name="Hendrix J."/>
            <person name="Epperson L.E."/>
            <person name="Tong E.I."/>
            <person name="Chan Y.L."/>
            <person name="Hasan N.A."/>
            <person name="Dawrs S.N."/>
            <person name="Norton G.J."/>
            <person name="Virdi R."/>
            <person name="Crooks J.L."/>
            <person name="Chan E.D."/>
            <person name="Honda J.R."/>
            <person name="Strong M."/>
        </authorList>
    </citation>
    <scope>NUCLEOTIDE SEQUENCE [LARGE SCALE GENOMIC DNA]</scope>
    <source>
        <strain evidence="2 3">NJH_HI01</strain>
    </source>
</reference>
<dbReference type="Proteomes" id="UP001404845">
    <property type="component" value="Unassembled WGS sequence"/>
</dbReference>
<evidence type="ECO:0000313" key="3">
    <source>
        <dbReference type="Proteomes" id="UP001404845"/>
    </source>
</evidence>
<evidence type="ECO:0000313" key="2">
    <source>
        <dbReference type="EMBL" id="MEN3229059.1"/>
    </source>
</evidence>
<feature type="region of interest" description="Disordered" evidence="1">
    <location>
        <begin position="1"/>
        <end position="36"/>
    </location>
</feature>
<name>A0ABU9ZDN7_9HYPH</name>
<organism evidence="2 3">
    <name type="scientific">Methylorubrum rhodesianum</name>
    <dbReference type="NCBI Taxonomy" id="29427"/>
    <lineage>
        <taxon>Bacteria</taxon>
        <taxon>Pseudomonadati</taxon>
        <taxon>Pseudomonadota</taxon>
        <taxon>Alphaproteobacteria</taxon>
        <taxon>Hyphomicrobiales</taxon>
        <taxon>Methylobacteriaceae</taxon>
        <taxon>Methylorubrum</taxon>
    </lineage>
</organism>
<sequence length="158" mass="16994">MTTPACLRRTDRTAVPTRRRKRPRHPPGGLLAAWRTRPPGSVTRREAGRIAALLAATEILHEPRWRAARNGDAAAAAAVAIDRLRRSDFGSRPVDAVMSNLLVLAVRGDATAPVILAHALAASARLAPADATLARLAGQWRRRFRPGGAAPRPPRHPA</sequence>
<dbReference type="RefSeq" id="WP_246417425.1">
    <property type="nucleotide sequence ID" value="NZ_JACHOS010000004.1"/>
</dbReference>
<dbReference type="EMBL" id="JAQYXL010000001">
    <property type="protein sequence ID" value="MEN3229059.1"/>
    <property type="molecule type" value="Genomic_DNA"/>
</dbReference>